<keyword evidence="5 6" id="KW-0472">Membrane</keyword>
<reference evidence="7" key="1">
    <citation type="submission" date="2023-08" db="EMBL/GenBank/DDBJ databases">
        <title>Complete genome sequence of Mycoplasma seminis 2200.</title>
        <authorList>
            <person name="Spergser J."/>
        </authorList>
    </citation>
    <scope>NUCLEOTIDE SEQUENCE [LARGE SCALE GENOMIC DNA]</scope>
    <source>
        <strain evidence="7">2200</strain>
    </source>
</reference>
<gene>
    <name evidence="7" type="ORF">Q8852_01450</name>
</gene>
<protein>
    <recommendedName>
        <fullName evidence="9">DUF4231 domain-containing protein</fullName>
    </recommendedName>
</protein>
<dbReference type="EMBL" id="CP132191">
    <property type="protein sequence ID" value="WLP85794.1"/>
    <property type="molecule type" value="Genomic_DNA"/>
</dbReference>
<evidence type="ECO:0000256" key="1">
    <source>
        <dbReference type="ARBA" id="ARBA00004651"/>
    </source>
</evidence>
<feature type="transmembrane region" description="Helical" evidence="6">
    <location>
        <begin position="68"/>
        <end position="92"/>
    </location>
</feature>
<evidence type="ECO:0008006" key="9">
    <source>
        <dbReference type="Google" id="ProtNLM"/>
    </source>
</evidence>
<keyword evidence="8" id="KW-1185">Reference proteome</keyword>
<dbReference type="InterPro" id="IPR036640">
    <property type="entry name" value="ABC1_TM_sf"/>
</dbReference>
<evidence type="ECO:0000313" key="7">
    <source>
        <dbReference type="EMBL" id="WLP85794.1"/>
    </source>
</evidence>
<evidence type="ECO:0000256" key="5">
    <source>
        <dbReference type="ARBA" id="ARBA00023136"/>
    </source>
</evidence>
<proteinExistence type="inferred from homology"/>
<feature type="transmembrane region" description="Helical" evidence="6">
    <location>
        <begin position="28"/>
        <end position="48"/>
    </location>
</feature>
<comment type="similarity">
    <text evidence="2">Belongs to the ABC transporter superfamily.</text>
</comment>
<name>A0ABY9HB15_9MOLU</name>
<keyword evidence="3 6" id="KW-0812">Transmembrane</keyword>
<accession>A0ABY9HB15</accession>
<comment type="subcellular location">
    <subcellularLocation>
        <location evidence="1">Cell membrane</location>
        <topology evidence="1">Multi-pass membrane protein</topology>
    </subcellularLocation>
</comment>
<dbReference type="Proteomes" id="UP001237011">
    <property type="component" value="Chromosome"/>
</dbReference>
<evidence type="ECO:0000256" key="2">
    <source>
        <dbReference type="ARBA" id="ARBA00005417"/>
    </source>
</evidence>
<evidence type="ECO:0000256" key="4">
    <source>
        <dbReference type="ARBA" id="ARBA00022989"/>
    </source>
</evidence>
<organism evidence="7 8">
    <name type="scientific">Mycoplasma seminis</name>
    <dbReference type="NCBI Taxonomy" id="512749"/>
    <lineage>
        <taxon>Bacteria</taxon>
        <taxon>Bacillati</taxon>
        <taxon>Mycoplasmatota</taxon>
        <taxon>Mollicutes</taxon>
        <taxon>Mycoplasmataceae</taxon>
        <taxon>Mycoplasma</taxon>
    </lineage>
</organism>
<keyword evidence="4 6" id="KW-1133">Transmembrane helix</keyword>
<evidence type="ECO:0000313" key="8">
    <source>
        <dbReference type="Proteomes" id="UP001237011"/>
    </source>
</evidence>
<evidence type="ECO:0000256" key="3">
    <source>
        <dbReference type="ARBA" id="ARBA00022692"/>
    </source>
</evidence>
<dbReference type="SUPFAM" id="SSF90123">
    <property type="entry name" value="ABC transporter transmembrane region"/>
    <property type="match status" value="1"/>
</dbReference>
<dbReference type="RefSeq" id="WP_305938218.1">
    <property type="nucleotide sequence ID" value="NZ_CP132191.1"/>
</dbReference>
<evidence type="ECO:0000256" key="6">
    <source>
        <dbReference type="SAM" id="Phobius"/>
    </source>
</evidence>
<sequence length="157" mass="18166">MNQVIEILKNKLKKDEKRLKRYKLLDDIFSVLIALLNISAIVLASIVLSKLIKIDNKPNTTDRVNYESYLLVALLASFIIISFFLNLFIAIYRYNTHSDLYKKIYNTICYIQIKYDNGQISQQAMNNIIDALFQQASTRKKIVIAEVLKNELTTGSR</sequence>